<organism evidence="12 13">
    <name type="scientific">Magnetospirillum molischianum DSM 120</name>
    <dbReference type="NCBI Taxonomy" id="1150626"/>
    <lineage>
        <taxon>Bacteria</taxon>
        <taxon>Pseudomonadati</taxon>
        <taxon>Pseudomonadota</taxon>
        <taxon>Alphaproteobacteria</taxon>
        <taxon>Rhodospirillales</taxon>
        <taxon>Rhodospirillaceae</taxon>
        <taxon>Magnetospirillum</taxon>
    </lineage>
</organism>
<dbReference type="STRING" id="1150626.PHAMO_220004"/>
<evidence type="ECO:0000256" key="10">
    <source>
        <dbReference type="ARBA" id="ARBA00048975"/>
    </source>
</evidence>
<comment type="similarity">
    <text evidence="2 11">Belongs to the LpxB family.</text>
</comment>
<keyword evidence="9 11" id="KW-0443">Lipid metabolism</keyword>
<name>H8FR98_MAGML</name>
<dbReference type="EC" id="2.4.1.182" evidence="3 11"/>
<evidence type="ECO:0000256" key="1">
    <source>
        <dbReference type="ARBA" id="ARBA00002056"/>
    </source>
</evidence>
<dbReference type="GO" id="GO:0005543">
    <property type="term" value="F:phospholipid binding"/>
    <property type="evidence" value="ECO:0007669"/>
    <property type="project" value="TreeGrafter"/>
</dbReference>
<dbReference type="NCBIfam" id="TIGR00215">
    <property type="entry name" value="lpxB"/>
    <property type="match status" value="1"/>
</dbReference>
<evidence type="ECO:0000256" key="9">
    <source>
        <dbReference type="ARBA" id="ARBA00023098"/>
    </source>
</evidence>
<dbReference type="SUPFAM" id="SSF53756">
    <property type="entry name" value="UDP-Glycosyltransferase/glycogen phosphorylase"/>
    <property type="match status" value="1"/>
</dbReference>
<evidence type="ECO:0000256" key="3">
    <source>
        <dbReference type="ARBA" id="ARBA00012687"/>
    </source>
</evidence>
<dbReference type="GO" id="GO:0009245">
    <property type="term" value="P:lipid A biosynthetic process"/>
    <property type="evidence" value="ECO:0007669"/>
    <property type="project" value="UniProtKB-UniRule"/>
</dbReference>
<evidence type="ECO:0000256" key="6">
    <source>
        <dbReference type="ARBA" id="ARBA00022556"/>
    </source>
</evidence>
<comment type="pathway">
    <text evidence="11">Bacterial outer membrane biogenesis; LPS lipid A biosynthesis.</text>
</comment>
<dbReference type="HAMAP" id="MF_00392">
    <property type="entry name" value="LpxB"/>
    <property type="match status" value="1"/>
</dbReference>
<reference evidence="12 13" key="1">
    <citation type="journal article" date="2012" name="J. Bacteriol.">
        <title>Draft Genome Sequence of the Purple Photosynthetic Bacterium Phaeospirillum molischianum DSM120, a Particularly Versatile Bacterium.</title>
        <authorList>
            <person name="Duquesne K."/>
            <person name="Prima V."/>
            <person name="Ji B."/>
            <person name="Rouy Z."/>
            <person name="Medigue C."/>
            <person name="Talla E."/>
            <person name="Sturgis J.N."/>
        </authorList>
    </citation>
    <scope>NUCLEOTIDE SEQUENCE [LARGE SCALE GENOMIC DNA]</scope>
    <source>
        <strain evidence="13">DSM120</strain>
    </source>
</reference>
<dbReference type="UniPathway" id="UPA00973"/>
<dbReference type="EMBL" id="CAHP01000015">
    <property type="protein sequence ID" value="CCG40886.1"/>
    <property type="molecule type" value="Genomic_DNA"/>
</dbReference>
<evidence type="ECO:0000256" key="11">
    <source>
        <dbReference type="HAMAP-Rule" id="MF_00392"/>
    </source>
</evidence>
<protein>
    <recommendedName>
        <fullName evidence="4 11">Lipid-A-disaccharide synthase</fullName>
        <ecNumber evidence="3 11">2.4.1.182</ecNumber>
    </recommendedName>
</protein>
<evidence type="ECO:0000313" key="13">
    <source>
        <dbReference type="Proteomes" id="UP000004169"/>
    </source>
</evidence>
<keyword evidence="6 11" id="KW-0441">Lipid A biosynthesis</keyword>
<accession>H8FR98</accession>
<keyword evidence="8 11" id="KW-0808">Transferase</keyword>
<dbReference type="RefSeq" id="WP_002727531.1">
    <property type="nucleotide sequence ID" value="NZ_CAHP01000015.1"/>
</dbReference>
<keyword evidence="13" id="KW-1185">Reference proteome</keyword>
<evidence type="ECO:0000256" key="2">
    <source>
        <dbReference type="ARBA" id="ARBA00007868"/>
    </source>
</evidence>
<dbReference type="Proteomes" id="UP000004169">
    <property type="component" value="Unassembled WGS sequence"/>
</dbReference>
<dbReference type="PANTHER" id="PTHR30372">
    <property type="entry name" value="LIPID-A-DISACCHARIDE SYNTHASE"/>
    <property type="match status" value="1"/>
</dbReference>
<proteinExistence type="inferred from homology"/>
<dbReference type="OrthoDB" id="9801642at2"/>
<comment type="function">
    <text evidence="1 11">Condensation of UDP-2,3-diacylglucosamine and 2,3-diacylglucosamine-1-phosphate to form lipid A disaccharide, a precursor of lipid A, a phosphorylated glycolipid that anchors the lipopolysaccharide to the outer membrane of the cell.</text>
</comment>
<sequence>MTSDAPLIYLIAGEPSGDLLGARLMAALKRQTKGDVRFAGIGGEEMQAEGLISLFPMGELSVMGLVEVLPRLPRILRRIRQTLSDIETKSPDALVTIDSWGFCGRIHGGLKERGIRVPRIHYVAPMVWAWKKGRTRSLAQVLDLLLTLFPNEPAWFEKEGLRSVHVGHSVIEGGAGQGNGMAFRARHGLSPDQRILCLLPGSRRSETSRLLPVFGATLDRLAIRYPDLVVAVPTVETVAEEVIQAAAGWKLPTMVLRGATERFDAFAASSAALAASGTVALELAMADVPAVIAYRVSPVSAFVATRFMGLDLKFVSLVNILAERSVMPELLQDNCRPERLAAAVAELLDDQNAVDAQHIGAREALTRLGLGETSPSARAAETILSFIGGRQ</sequence>
<dbReference type="Pfam" id="PF02684">
    <property type="entry name" value="LpxB"/>
    <property type="match status" value="1"/>
</dbReference>
<evidence type="ECO:0000256" key="4">
    <source>
        <dbReference type="ARBA" id="ARBA00020902"/>
    </source>
</evidence>
<dbReference type="GO" id="GO:0016020">
    <property type="term" value="C:membrane"/>
    <property type="evidence" value="ECO:0007669"/>
    <property type="project" value="GOC"/>
</dbReference>
<evidence type="ECO:0000313" key="12">
    <source>
        <dbReference type="EMBL" id="CCG40886.1"/>
    </source>
</evidence>
<evidence type="ECO:0000256" key="7">
    <source>
        <dbReference type="ARBA" id="ARBA00022676"/>
    </source>
</evidence>
<dbReference type="GO" id="GO:0008915">
    <property type="term" value="F:lipid-A-disaccharide synthase activity"/>
    <property type="evidence" value="ECO:0007669"/>
    <property type="project" value="UniProtKB-UniRule"/>
</dbReference>
<gene>
    <name evidence="11 12" type="primary">lpxB</name>
    <name evidence="12" type="ORF">PHAMO_220004</name>
</gene>
<dbReference type="InterPro" id="IPR003835">
    <property type="entry name" value="Glyco_trans_19"/>
</dbReference>
<comment type="catalytic activity">
    <reaction evidence="10 11">
        <text>a lipid X + a UDP-2-N,3-O-bis[(3R)-3-hydroxyacyl]-alpha-D-glucosamine = a lipid A disaccharide + UDP + H(+)</text>
        <dbReference type="Rhea" id="RHEA:67828"/>
        <dbReference type="ChEBI" id="CHEBI:15378"/>
        <dbReference type="ChEBI" id="CHEBI:58223"/>
        <dbReference type="ChEBI" id="CHEBI:137748"/>
        <dbReference type="ChEBI" id="CHEBI:176338"/>
        <dbReference type="ChEBI" id="CHEBI:176343"/>
        <dbReference type="EC" id="2.4.1.182"/>
    </reaction>
</comment>
<comment type="caution">
    <text evidence="12">The sequence shown here is derived from an EMBL/GenBank/DDBJ whole genome shotgun (WGS) entry which is preliminary data.</text>
</comment>
<dbReference type="PANTHER" id="PTHR30372:SF4">
    <property type="entry name" value="LIPID-A-DISACCHARIDE SYNTHASE, MITOCHONDRIAL-RELATED"/>
    <property type="match status" value="1"/>
</dbReference>
<evidence type="ECO:0000256" key="8">
    <source>
        <dbReference type="ARBA" id="ARBA00022679"/>
    </source>
</evidence>
<keyword evidence="5 11" id="KW-0444">Lipid biosynthesis</keyword>
<keyword evidence="7 11" id="KW-0328">Glycosyltransferase</keyword>
<dbReference type="AlphaFoldDB" id="H8FR98"/>
<dbReference type="eggNOG" id="COG0763">
    <property type="taxonomic scope" value="Bacteria"/>
</dbReference>
<evidence type="ECO:0000256" key="5">
    <source>
        <dbReference type="ARBA" id="ARBA00022516"/>
    </source>
</evidence>